<sequence>MNRQVLAAAVALLAVGSGCLGVAAPNPVDDPTVVTNVERGDWDAVYDAHRRALSDGQSVRVYHESRVNGSVVRTTEFVANRTQRRARSHEWNTRAGNDDELTRFVGPNATYVRQTDIGGGDASLRVGRGEAFQRERSWIQHVELPTRRFLSAYDFEFAGRTDDGYAFRASELSESAPYNFASVGGRLVVDDSGYIRSLRLEHATRDDGRVTAATYTYRVTGVNHATVAVPAWANRTP</sequence>
<gene>
    <name evidence="1" type="ORF">ACFOKC_02830</name>
</gene>
<dbReference type="EMBL" id="JBHRWN010000002">
    <property type="protein sequence ID" value="MFC3476652.1"/>
    <property type="molecule type" value="Genomic_DNA"/>
</dbReference>
<accession>A0ABD5NC29</accession>
<dbReference type="Proteomes" id="UP001595660">
    <property type="component" value="Unassembled WGS sequence"/>
</dbReference>
<reference evidence="1 2" key="1">
    <citation type="journal article" date="2019" name="Int. J. Syst. Evol. Microbiol.">
        <title>The Global Catalogue of Microorganisms (GCM) 10K type strain sequencing project: providing services to taxonomists for standard genome sequencing and annotation.</title>
        <authorList>
            <consortium name="The Broad Institute Genomics Platform"/>
            <consortium name="The Broad Institute Genome Sequencing Center for Infectious Disease"/>
            <person name="Wu L."/>
            <person name="Ma J."/>
        </authorList>
    </citation>
    <scope>NUCLEOTIDE SEQUENCE [LARGE SCALE GENOMIC DNA]</scope>
    <source>
        <strain evidence="1 2">CGMCC 1.12562</strain>
    </source>
</reference>
<dbReference type="RefSeq" id="WP_232572201.1">
    <property type="nucleotide sequence ID" value="NZ_CP089466.1"/>
</dbReference>
<name>A0ABD5NC29_9EURY</name>
<evidence type="ECO:0008006" key="3">
    <source>
        <dbReference type="Google" id="ProtNLM"/>
    </source>
</evidence>
<comment type="caution">
    <text evidence="1">The sequence shown here is derived from an EMBL/GenBank/DDBJ whole genome shotgun (WGS) entry which is preliminary data.</text>
</comment>
<proteinExistence type="predicted"/>
<evidence type="ECO:0000313" key="1">
    <source>
        <dbReference type="EMBL" id="MFC3476652.1"/>
    </source>
</evidence>
<protein>
    <recommendedName>
        <fullName evidence="3">Outer membrane lipoprotein-sorting protein</fullName>
    </recommendedName>
</protein>
<organism evidence="1 2">
    <name type="scientific">Halobacterium litoreum</name>
    <dbReference type="NCBI Taxonomy" id="2039234"/>
    <lineage>
        <taxon>Archaea</taxon>
        <taxon>Methanobacteriati</taxon>
        <taxon>Methanobacteriota</taxon>
        <taxon>Stenosarchaea group</taxon>
        <taxon>Halobacteria</taxon>
        <taxon>Halobacteriales</taxon>
        <taxon>Halobacteriaceae</taxon>
        <taxon>Halobacterium</taxon>
    </lineage>
</organism>
<dbReference type="GeneID" id="69117434"/>
<evidence type="ECO:0000313" key="2">
    <source>
        <dbReference type="Proteomes" id="UP001595660"/>
    </source>
</evidence>
<dbReference type="AlphaFoldDB" id="A0ABD5NC29"/>
<dbReference type="PROSITE" id="PS51257">
    <property type="entry name" value="PROKAR_LIPOPROTEIN"/>
    <property type="match status" value="1"/>
</dbReference>
<keyword evidence="2" id="KW-1185">Reference proteome</keyword>